<protein>
    <submittedName>
        <fullName evidence="2">Uncharacterized protein</fullName>
    </submittedName>
</protein>
<sequence>MTRNQAGGAPQSILQEHDHRVPMNDAPFSSNQNQSDDRGSSTRRIMLSLDDALEACKELYECLESSVNNIDRDGFRQIADNVRYYHSIIIKDIGRLEETGVDAQVHGMHRDQLLDSLQMWERQVSQFEYLNTCWCMLYDVERKWDYEISPLFIVLPSWNPDIEGESDPAIYQFRIYFMCNI</sequence>
<proteinExistence type="predicted"/>
<dbReference type="Proteomes" id="UP000696485">
    <property type="component" value="Unassembled WGS sequence"/>
</dbReference>
<comment type="caution">
    <text evidence="2">The sequence shown here is derived from an EMBL/GenBank/DDBJ whole genome shotgun (WGS) entry which is preliminary data.</text>
</comment>
<accession>A0A9P5SMZ2</accession>
<evidence type="ECO:0000256" key="1">
    <source>
        <dbReference type="SAM" id="MobiDB-lite"/>
    </source>
</evidence>
<dbReference type="EMBL" id="JAAAUY010000363">
    <property type="protein sequence ID" value="KAF9330892.1"/>
    <property type="molecule type" value="Genomic_DNA"/>
</dbReference>
<organism evidence="2 3">
    <name type="scientific">Podila minutissima</name>
    <dbReference type="NCBI Taxonomy" id="64525"/>
    <lineage>
        <taxon>Eukaryota</taxon>
        <taxon>Fungi</taxon>
        <taxon>Fungi incertae sedis</taxon>
        <taxon>Mucoromycota</taxon>
        <taxon>Mortierellomycotina</taxon>
        <taxon>Mortierellomycetes</taxon>
        <taxon>Mortierellales</taxon>
        <taxon>Mortierellaceae</taxon>
        <taxon>Podila</taxon>
    </lineage>
</organism>
<gene>
    <name evidence="2" type="ORF">BG006_006203</name>
</gene>
<evidence type="ECO:0000313" key="3">
    <source>
        <dbReference type="Proteomes" id="UP000696485"/>
    </source>
</evidence>
<evidence type="ECO:0000313" key="2">
    <source>
        <dbReference type="EMBL" id="KAF9330892.1"/>
    </source>
</evidence>
<feature type="region of interest" description="Disordered" evidence="1">
    <location>
        <begin position="1"/>
        <end position="41"/>
    </location>
</feature>
<name>A0A9P5SMZ2_9FUNG</name>
<keyword evidence="3" id="KW-1185">Reference proteome</keyword>
<dbReference type="AlphaFoldDB" id="A0A9P5SMZ2"/>
<reference evidence="2" key="1">
    <citation type="journal article" date="2020" name="Fungal Divers.">
        <title>Resolving the Mortierellaceae phylogeny through synthesis of multi-gene phylogenetics and phylogenomics.</title>
        <authorList>
            <person name="Vandepol N."/>
            <person name="Liber J."/>
            <person name="Desiro A."/>
            <person name="Na H."/>
            <person name="Kennedy M."/>
            <person name="Barry K."/>
            <person name="Grigoriev I.V."/>
            <person name="Miller A.N."/>
            <person name="O'Donnell K."/>
            <person name="Stajich J.E."/>
            <person name="Bonito G."/>
        </authorList>
    </citation>
    <scope>NUCLEOTIDE SEQUENCE</scope>
    <source>
        <strain evidence="2">NVP1</strain>
    </source>
</reference>